<evidence type="ECO:0000313" key="8">
    <source>
        <dbReference type="EMBL" id="KOO26542.1"/>
    </source>
</evidence>
<feature type="coiled-coil region" evidence="6">
    <location>
        <begin position="185"/>
        <end position="212"/>
    </location>
</feature>
<feature type="compositionally biased region" description="Basic residues" evidence="7">
    <location>
        <begin position="373"/>
        <end position="384"/>
    </location>
</feature>
<dbReference type="EMBL" id="JWZX01002837">
    <property type="protein sequence ID" value="KOO26542.1"/>
    <property type="molecule type" value="Genomic_DNA"/>
</dbReference>
<comment type="subcellular location">
    <subcellularLocation>
        <location evidence="2">Cell projection</location>
    </subcellularLocation>
    <subcellularLocation>
        <location evidence="1">Cytoplasm</location>
        <location evidence="1">Cytoskeleton</location>
    </subcellularLocation>
</comment>
<keyword evidence="6" id="KW-0175">Coiled coil</keyword>
<evidence type="ECO:0000256" key="5">
    <source>
        <dbReference type="ARBA" id="ARBA00023273"/>
    </source>
</evidence>
<feature type="coiled-coil region" evidence="6">
    <location>
        <begin position="282"/>
        <end position="347"/>
    </location>
</feature>
<dbReference type="GO" id="GO:0031514">
    <property type="term" value="C:motile cilium"/>
    <property type="evidence" value="ECO:0007669"/>
    <property type="project" value="TreeGrafter"/>
</dbReference>
<gene>
    <name evidence="8" type="ORF">Ctob_006980</name>
</gene>
<dbReference type="Proteomes" id="UP000037460">
    <property type="component" value="Unassembled WGS sequence"/>
</dbReference>
<evidence type="ECO:0000256" key="3">
    <source>
        <dbReference type="ARBA" id="ARBA00022490"/>
    </source>
</evidence>
<feature type="region of interest" description="Disordered" evidence="7">
    <location>
        <begin position="363"/>
        <end position="384"/>
    </location>
</feature>
<keyword evidence="4" id="KW-0206">Cytoskeleton</keyword>
<dbReference type="GO" id="GO:0005737">
    <property type="term" value="C:cytoplasm"/>
    <property type="evidence" value="ECO:0007669"/>
    <property type="project" value="TreeGrafter"/>
</dbReference>
<name>A0A0M0JJP6_9EUKA</name>
<evidence type="ECO:0000256" key="1">
    <source>
        <dbReference type="ARBA" id="ARBA00004245"/>
    </source>
</evidence>
<evidence type="ECO:0000313" key="9">
    <source>
        <dbReference type="Proteomes" id="UP000037460"/>
    </source>
</evidence>
<sequence length="384" mass="44441">MAAKLTIIESARISAIVEEALEKLSFLASITPDVMAHRDELSQIVGDEITRIIQEQRSLETRYEQLIAQRTSLKALSNKTKFLENQEQVKDVARKLRESTMELCRNLKGNPNIAENLSKIQTERSSLQNLLSKTLRELRESSFSTLTTTVEEEKARNEMIREVIAKEKEVSASVKRLQIDLTTEKQMHEQEVEERNEIIAKLKEELVAVRTKSSIETQYLHKVAKARGQSLNRAYNSQTSELEEQIWHVKKELEIEIGANRETEDFVKKKTQALMKEVQIWEERYQHDLEAQDQALEALKEARAADLIKLNDYTEREAKELEEKQRREEAERLKAQAERARRLEEERNLWAATKCQALWRGYQQRQAAAGGGKKGKKGKGKKKK</sequence>
<dbReference type="PANTHER" id="PTHR14871">
    <property type="entry name" value="DYNEIN REGULATORY COMPLEX PROTEIN 9"/>
    <property type="match status" value="1"/>
</dbReference>
<evidence type="ECO:0000256" key="6">
    <source>
        <dbReference type="SAM" id="Coils"/>
    </source>
</evidence>
<evidence type="ECO:0000256" key="2">
    <source>
        <dbReference type="ARBA" id="ARBA00004316"/>
    </source>
</evidence>
<dbReference type="GO" id="GO:0005856">
    <property type="term" value="C:cytoskeleton"/>
    <property type="evidence" value="ECO:0007669"/>
    <property type="project" value="UniProtKB-SubCell"/>
</dbReference>
<dbReference type="GO" id="GO:0044782">
    <property type="term" value="P:cilium organization"/>
    <property type="evidence" value="ECO:0007669"/>
    <property type="project" value="TreeGrafter"/>
</dbReference>
<keyword evidence="5" id="KW-0966">Cell projection</keyword>
<evidence type="ECO:0000256" key="7">
    <source>
        <dbReference type="SAM" id="MobiDB-lite"/>
    </source>
</evidence>
<reference evidence="9" key="1">
    <citation type="journal article" date="2015" name="PLoS Genet.">
        <title>Genome Sequence and Transcriptome Analyses of Chrysochromulina tobin: Metabolic Tools for Enhanced Algal Fitness in the Prominent Order Prymnesiales (Haptophyceae).</title>
        <authorList>
            <person name="Hovde B.T."/>
            <person name="Deodato C.R."/>
            <person name="Hunsperger H.M."/>
            <person name="Ryken S.A."/>
            <person name="Yost W."/>
            <person name="Jha R.K."/>
            <person name="Patterson J."/>
            <person name="Monnat R.J. Jr."/>
            <person name="Barlow S.B."/>
            <person name="Starkenburg S.R."/>
            <person name="Cattolico R.A."/>
        </authorList>
    </citation>
    <scope>NUCLEOTIDE SEQUENCE</scope>
    <source>
        <strain evidence="9">CCMP291</strain>
    </source>
</reference>
<organism evidence="8 9">
    <name type="scientific">Chrysochromulina tobinii</name>
    <dbReference type="NCBI Taxonomy" id="1460289"/>
    <lineage>
        <taxon>Eukaryota</taxon>
        <taxon>Haptista</taxon>
        <taxon>Haptophyta</taxon>
        <taxon>Prymnesiophyceae</taxon>
        <taxon>Prymnesiales</taxon>
        <taxon>Chrysochromulinaceae</taxon>
        <taxon>Chrysochromulina</taxon>
    </lineage>
</organism>
<keyword evidence="3" id="KW-0963">Cytoplasm</keyword>
<dbReference type="AlphaFoldDB" id="A0A0M0JJP6"/>
<evidence type="ECO:0000256" key="4">
    <source>
        <dbReference type="ARBA" id="ARBA00023212"/>
    </source>
</evidence>
<dbReference type="OrthoDB" id="10254713at2759"/>
<keyword evidence="9" id="KW-1185">Reference proteome</keyword>
<protein>
    <submittedName>
        <fullName evidence="8">Iq domain-containing protein g</fullName>
    </submittedName>
</protein>
<accession>A0A0M0JJP6</accession>
<dbReference type="PANTHER" id="PTHR14871:SF1">
    <property type="entry name" value="DYNEIN REGULATORY COMPLEX PROTEIN 9"/>
    <property type="match status" value="1"/>
</dbReference>
<dbReference type="InterPro" id="IPR042618">
    <property type="entry name" value="IQCG"/>
</dbReference>
<proteinExistence type="predicted"/>
<comment type="caution">
    <text evidence="8">The sequence shown here is derived from an EMBL/GenBank/DDBJ whole genome shotgun (WGS) entry which is preliminary data.</text>
</comment>
<dbReference type="PROSITE" id="PS50096">
    <property type="entry name" value="IQ"/>
    <property type="match status" value="1"/>
</dbReference>